<feature type="transmembrane region" description="Helical" evidence="1">
    <location>
        <begin position="58"/>
        <end position="81"/>
    </location>
</feature>
<keyword evidence="1" id="KW-0812">Transmembrane</keyword>
<dbReference type="Proteomes" id="UP000295673">
    <property type="component" value="Unassembled WGS sequence"/>
</dbReference>
<keyword evidence="3" id="KW-1185">Reference proteome</keyword>
<feature type="transmembrane region" description="Helical" evidence="1">
    <location>
        <begin position="24"/>
        <end position="46"/>
    </location>
</feature>
<accession>A0A4R1NNR4</accession>
<evidence type="ECO:0008006" key="4">
    <source>
        <dbReference type="Google" id="ProtNLM"/>
    </source>
</evidence>
<dbReference type="EMBL" id="SMGR01000001">
    <property type="protein sequence ID" value="TCL09974.1"/>
    <property type="molecule type" value="Genomic_DNA"/>
</dbReference>
<reference evidence="2 3" key="1">
    <citation type="submission" date="2019-03" db="EMBL/GenBank/DDBJ databases">
        <title>Genomic Encyclopedia of Archaeal and Bacterial Type Strains, Phase II (KMG-II): from individual species to whole genera.</title>
        <authorList>
            <person name="Goeker M."/>
        </authorList>
    </citation>
    <scope>NUCLEOTIDE SEQUENCE [LARGE SCALE GENOMIC DNA]</scope>
    <source>
        <strain evidence="2 3">DSM 26433</strain>
    </source>
</reference>
<keyword evidence="1" id="KW-1133">Transmembrane helix</keyword>
<evidence type="ECO:0000313" key="3">
    <source>
        <dbReference type="Proteomes" id="UP000295673"/>
    </source>
</evidence>
<sequence length="122" mass="13636">MDYALAGVLRLALAEEAGELMLDLALGLSALIWFCVLLFPVYGFVAGKRDRREHLKRAQGIVLSLAALLLLFDLTLGVMVTEEEMIELERLQGYRWWMLGALAVSLATAWLLFAQGQKRRVG</sequence>
<evidence type="ECO:0000256" key="1">
    <source>
        <dbReference type="SAM" id="Phobius"/>
    </source>
</evidence>
<comment type="caution">
    <text evidence="2">The sequence shown here is derived from an EMBL/GenBank/DDBJ whole genome shotgun (WGS) entry which is preliminary data.</text>
</comment>
<evidence type="ECO:0000313" key="2">
    <source>
        <dbReference type="EMBL" id="TCL09974.1"/>
    </source>
</evidence>
<protein>
    <recommendedName>
        <fullName evidence="4">Transmembrane protein</fullName>
    </recommendedName>
</protein>
<keyword evidence="1" id="KW-0472">Membrane</keyword>
<feature type="transmembrane region" description="Helical" evidence="1">
    <location>
        <begin position="93"/>
        <end position="113"/>
    </location>
</feature>
<proteinExistence type="predicted"/>
<dbReference type="AlphaFoldDB" id="A0A4R1NNR4"/>
<gene>
    <name evidence="2" type="ORF">BXY66_2042</name>
</gene>
<organism evidence="2 3">
    <name type="scientific">Shimia isoporae</name>
    <dbReference type="NCBI Taxonomy" id="647720"/>
    <lineage>
        <taxon>Bacteria</taxon>
        <taxon>Pseudomonadati</taxon>
        <taxon>Pseudomonadota</taxon>
        <taxon>Alphaproteobacteria</taxon>
        <taxon>Rhodobacterales</taxon>
        <taxon>Roseobacteraceae</taxon>
    </lineage>
</organism>
<name>A0A4R1NNR4_9RHOB</name>